<keyword evidence="1" id="KW-0175">Coiled coil</keyword>
<feature type="coiled-coil region" evidence="1">
    <location>
        <begin position="47"/>
        <end position="81"/>
    </location>
</feature>
<accession>A0A498IJ58</accession>
<evidence type="ECO:0000256" key="1">
    <source>
        <dbReference type="SAM" id="Coils"/>
    </source>
</evidence>
<reference evidence="2 3" key="1">
    <citation type="submission" date="2018-10" db="EMBL/GenBank/DDBJ databases">
        <title>A high-quality apple genome assembly.</title>
        <authorList>
            <person name="Hu J."/>
        </authorList>
    </citation>
    <scope>NUCLEOTIDE SEQUENCE [LARGE SCALE GENOMIC DNA]</scope>
    <source>
        <strain evidence="3">cv. HFTH1</strain>
        <tissue evidence="2">Young leaf</tissue>
    </source>
</reference>
<evidence type="ECO:0000313" key="2">
    <source>
        <dbReference type="EMBL" id="RXH81283.1"/>
    </source>
</evidence>
<dbReference type="Proteomes" id="UP000290289">
    <property type="component" value="Chromosome 12"/>
</dbReference>
<proteinExistence type="predicted"/>
<comment type="caution">
    <text evidence="2">The sequence shown here is derived from an EMBL/GenBank/DDBJ whole genome shotgun (WGS) entry which is preliminary data.</text>
</comment>
<protein>
    <submittedName>
        <fullName evidence="2">Uncharacterized protein</fullName>
    </submittedName>
</protein>
<gene>
    <name evidence="2" type="ORF">DVH24_005197</name>
</gene>
<evidence type="ECO:0000313" key="3">
    <source>
        <dbReference type="Proteomes" id="UP000290289"/>
    </source>
</evidence>
<organism evidence="2 3">
    <name type="scientific">Malus domestica</name>
    <name type="common">Apple</name>
    <name type="synonym">Pyrus malus</name>
    <dbReference type="NCBI Taxonomy" id="3750"/>
    <lineage>
        <taxon>Eukaryota</taxon>
        <taxon>Viridiplantae</taxon>
        <taxon>Streptophyta</taxon>
        <taxon>Embryophyta</taxon>
        <taxon>Tracheophyta</taxon>
        <taxon>Spermatophyta</taxon>
        <taxon>Magnoliopsida</taxon>
        <taxon>eudicotyledons</taxon>
        <taxon>Gunneridae</taxon>
        <taxon>Pentapetalae</taxon>
        <taxon>rosids</taxon>
        <taxon>fabids</taxon>
        <taxon>Rosales</taxon>
        <taxon>Rosaceae</taxon>
        <taxon>Amygdaloideae</taxon>
        <taxon>Maleae</taxon>
        <taxon>Malus</taxon>
    </lineage>
</organism>
<dbReference type="AlphaFoldDB" id="A0A498IJ58"/>
<keyword evidence="3" id="KW-1185">Reference proteome</keyword>
<sequence length="133" mass="14741">MLKNLLESLEREIPKYVAAEKELTPAEEFVAQFEVMKVQLGRAMQTCEEKKDIVANYDAKIAELEAELARAKGKRAGAMANLKTAVDEMEPLKQSFTDSSSKSESFYVKQATLTAQKGVPAGIWVVIQDPFLA</sequence>
<name>A0A498IJ58_MALDO</name>
<dbReference type="EMBL" id="RDQH01000338">
    <property type="protein sequence ID" value="RXH81283.1"/>
    <property type="molecule type" value="Genomic_DNA"/>
</dbReference>